<dbReference type="InterPro" id="IPR050894">
    <property type="entry name" value="EfeM/EfeO_iron_uptake"/>
</dbReference>
<dbReference type="NCBIfam" id="NF041757">
    <property type="entry name" value="EfeO"/>
    <property type="match status" value="1"/>
</dbReference>
<dbReference type="InterPro" id="IPR038352">
    <property type="entry name" value="Imelysin_sf"/>
</dbReference>
<organism evidence="6 7">
    <name type="scientific">Geodermatophilus tzadiensis</name>
    <dbReference type="NCBI Taxonomy" id="1137988"/>
    <lineage>
        <taxon>Bacteria</taxon>
        <taxon>Bacillati</taxon>
        <taxon>Actinomycetota</taxon>
        <taxon>Actinomycetes</taxon>
        <taxon>Geodermatophilales</taxon>
        <taxon>Geodermatophilaceae</taxon>
        <taxon>Geodermatophilus</taxon>
    </lineage>
</organism>
<dbReference type="RefSeq" id="WP_106282095.1">
    <property type="nucleotide sequence ID" value="NZ_PVTG01000025.1"/>
</dbReference>
<dbReference type="Pfam" id="PF09375">
    <property type="entry name" value="Peptidase_M75"/>
    <property type="match status" value="1"/>
</dbReference>
<keyword evidence="7" id="KW-1185">Reference proteome</keyword>
<dbReference type="InterPro" id="IPR053377">
    <property type="entry name" value="Iron_uptake_EfeM/EfeO"/>
</dbReference>
<dbReference type="GO" id="GO:0030313">
    <property type="term" value="C:cell envelope"/>
    <property type="evidence" value="ECO:0007669"/>
    <property type="project" value="UniProtKB-SubCell"/>
</dbReference>
<evidence type="ECO:0000259" key="5">
    <source>
        <dbReference type="Pfam" id="PF09375"/>
    </source>
</evidence>
<feature type="chain" id="PRO_5039259770" evidence="4">
    <location>
        <begin position="20"/>
        <end position="292"/>
    </location>
</feature>
<dbReference type="AlphaFoldDB" id="A0A2T0STD0"/>
<dbReference type="PANTHER" id="PTHR39192:SF1">
    <property type="entry name" value="IRON UPTAKE SYSTEM COMPONENT EFEO"/>
    <property type="match status" value="1"/>
</dbReference>
<dbReference type="PANTHER" id="PTHR39192">
    <property type="entry name" value="IRON UPTAKE SYSTEM COMPONENT EFEO"/>
    <property type="match status" value="1"/>
</dbReference>
<dbReference type="OrthoDB" id="7348379at2"/>
<sequence length="292" mass="30729">MRRSAVLLSASLLTLPGCAGSVDGAGPAGSSASDGSSAATVSPEVATAVDAGVVSYREYVLEQARQTREASAVFTDAVRAGELEAARAAYAPSRVGWERIEPVAGLVEELDGKLDARVDDFEGVEDPDFTGWHRLEFLLFERGTTEGGAPLADQLDADLATLERELAEVDITALDVATGATELVEEVSRGKITGEEDRYAHTDLWDFAANIEGAVAAVERLRPALEAQDPQLLADVEAGLAEVQAGLGPYALPEGGYASYETLTEQDRRRLSAQLAALAEDLSRVPGALGLE</sequence>
<dbReference type="InterPro" id="IPR018976">
    <property type="entry name" value="Imelysin-like"/>
</dbReference>
<dbReference type="CDD" id="cd14656">
    <property type="entry name" value="Imelysin-like_EfeO"/>
    <property type="match status" value="1"/>
</dbReference>
<dbReference type="Proteomes" id="UP000239210">
    <property type="component" value="Unassembled WGS sequence"/>
</dbReference>
<dbReference type="Gene3D" id="1.20.1420.20">
    <property type="entry name" value="M75 peptidase, HXXE motif"/>
    <property type="match status" value="1"/>
</dbReference>
<accession>A0A2T0STD0</accession>
<evidence type="ECO:0000256" key="3">
    <source>
        <dbReference type="ARBA" id="ARBA00022729"/>
    </source>
</evidence>
<gene>
    <name evidence="6" type="ORF">LY71_12544</name>
</gene>
<evidence type="ECO:0000256" key="4">
    <source>
        <dbReference type="SAM" id="SignalP"/>
    </source>
</evidence>
<feature type="signal peptide" evidence="4">
    <location>
        <begin position="1"/>
        <end position="19"/>
    </location>
</feature>
<feature type="domain" description="Imelysin-like" evidence="5">
    <location>
        <begin position="55"/>
        <end position="284"/>
    </location>
</feature>
<keyword evidence="3 4" id="KW-0732">Signal</keyword>
<name>A0A2T0STD0_9ACTN</name>
<dbReference type="InterPro" id="IPR034981">
    <property type="entry name" value="Imelysin-like_EfeO/Algp7"/>
</dbReference>
<comment type="subcellular location">
    <subcellularLocation>
        <location evidence="1">Cell envelope</location>
    </subcellularLocation>
</comment>
<protein>
    <submittedName>
        <fullName evidence="6">Iron uptake system component EfeO</fullName>
    </submittedName>
</protein>
<reference evidence="6 7" key="1">
    <citation type="submission" date="2018-03" db="EMBL/GenBank/DDBJ databases">
        <title>Genomic Encyclopedia of Archaeal and Bacterial Type Strains, Phase II (KMG-II): from individual species to whole genera.</title>
        <authorList>
            <person name="Goeker M."/>
        </authorList>
    </citation>
    <scope>NUCLEOTIDE SEQUENCE [LARGE SCALE GENOMIC DNA]</scope>
    <source>
        <strain evidence="6 7">DSM 45416</strain>
    </source>
</reference>
<proteinExistence type="inferred from homology"/>
<evidence type="ECO:0000313" key="6">
    <source>
        <dbReference type="EMBL" id="PRY36623.1"/>
    </source>
</evidence>
<comment type="caution">
    <text evidence="6">The sequence shown here is derived from an EMBL/GenBank/DDBJ whole genome shotgun (WGS) entry which is preliminary data.</text>
</comment>
<evidence type="ECO:0000313" key="7">
    <source>
        <dbReference type="Proteomes" id="UP000239210"/>
    </source>
</evidence>
<dbReference type="EMBL" id="PVTG01000025">
    <property type="protein sequence ID" value="PRY36623.1"/>
    <property type="molecule type" value="Genomic_DNA"/>
</dbReference>
<comment type="similarity">
    <text evidence="2">Belongs to the EfeM/EfeO family.</text>
</comment>
<evidence type="ECO:0000256" key="2">
    <source>
        <dbReference type="ARBA" id="ARBA00005989"/>
    </source>
</evidence>
<evidence type="ECO:0000256" key="1">
    <source>
        <dbReference type="ARBA" id="ARBA00004196"/>
    </source>
</evidence>